<dbReference type="AlphaFoldDB" id="A0A0A9H454"/>
<organism evidence="1">
    <name type="scientific">Arundo donax</name>
    <name type="common">Giant reed</name>
    <name type="synonym">Donax arundinaceus</name>
    <dbReference type="NCBI Taxonomy" id="35708"/>
    <lineage>
        <taxon>Eukaryota</taxon>
        <taxon>Viridiplantae</taxon>
        <taxon>Streptophyta</taxon>
        <taxon>Embryophyta</taxon>
        <taxon>Tracheophyta</taxon>
        <taxon>Spermatophyta</taxon>
        <taxon>Magnoliopsida</taxon>
        <taxon>Liliopsida</taxon>
        <taxon>Poales</taxon>
        <taxon>Poaceae</taxon>
        <taxon>PACMAD clade</taxon>
        <taxon>Arundinoideae</taxon>
        <taxon>Arundineae</taxon>
        <taxon>Arundo</taxon>
    </lineage>
</organism>
<reference evidence="1" key="2">
    <citation type="journal article" date="2015" name="Data Brief">
        <title>Shoot transcriptome of the giant reed, Arundo donax.</title>
        <authorList>
            <person name="Barrero R.A."/>
            <person name="Guerrero F.D."/>
            <person name="Moolhuijzen P."/>
            <person name="Goolsby J.A."/>
            <person name="Tidwell J."/>
            <person name="Bellgard S.E."/>
            <person name="Bellgard M.I."/>
        </authorList>
    </citation>
    <scope>NUCLEOTIDE SEQUENCE</scope>
    <source>
        <tissue evidence="1">Shoot tissue taken approximately 20 cm above the soil surface</tissue>
    </source>
</reference>
<evidence type="ECO:0000313" key="1">
    <source>
        <dbReference type="EMBL" id="JAE30579.1"/>
    </source>
</evidence>
<dbReference type="EMBL" id="GBRH01167317">
    <property type="protein sequence ID" value="JAE30579.1"/>
    <property type="molecule type" value="Transcribed_RNA"/>
</dbReference>
<name>A0A0A9H454_ARUDO</name>
<protein>
    <submittedName>
        <fullName evidence="1">Uncharacterized protein</fullName>
    </submittedName>
</protein>
<reference evidence="1" key="1">
    <citation type="submission" date="2014-09" db="EMBL/GenBank/DDBJ databases">
        <authorList>
            <person name="Magalhaes I.L.F."/>
            <person name="Oliveira U."/>
            <person name="Santos F.R."/>
            <person name="Vidigal T.H.D.A."/>
            <person name="Brescovit A.D."/>
            <person name="Santos A.J."/>
        </authorList>
    </citation>
    <scope>NUCLEOTIDE SEQUENCE</scope>
    <source>
        <tissue evidence="1">Shoot tissue taken approximately 20 cm above the soil surface</tissue>
    </source>
</reference>
<accession>A0A0A9H454</accession>
<sequence length="65" mass="7563">MEMRWGTRMRTHISPPYWRRRRRSAASCGQVSVRVRRELGFRLEYGGGSGETRIPTSGELVGHTW</sequence>
<proteinExistence type="predicted"/>